<dbReference type="EMBL" id="BSSV01000001">
    <property type="protein sequence ID" value="GLX84512.1"/>
    <property type="molecule type" value="Genomic_DNA"/>
</dbReference>
<evidence type="ECO:0008006" key="4">
    <source>
        <dbReference type="Google" id="ProtNLM"/>
    </source>
</evidence>
<organism evidence="2 3">
    <name type="scientific">Thalassotalea loyana</name>
    <dbReference type="NCBI Taxonomy" id="280483"/>
    <lineage>
        <taxon>Bacteria</taxon>
        <taxon>Pseudomonadati</taxon>
        <taxon>Pseudomonadota</taxon>
        <taxon>Gammaproteobacteria</taxon>
        <taxon>Alteromonadales</taxon>
        <taxon>Colwelliaceae</taxon>
        <taxon>Thalassotalea</taxon>
    </lineage>
</organism>
<protein>
    <recommendedName>
        <fullName evidence="4">DUF4426 domain-containing protein</fullName>
    </recommendedName>
</protein>
<dbReference type="PROSITE" id="PS51257">
    <property type="entry name" value="PROKAR_LIPOPROTEIN"/>
    <property type="match status" value="1"/>
</dbReference>
<dbReference type="RefSeq" id="WP_284296100.1">
    <property type="nucleotide sequence ID" value="NZ_BSSV01000001.1"/>
</dbReference>
<reference evidence="2 3" key="1">
    <citation type="submission" date="2023-03" db="EMBL/GenBank/DDBJ databases">
        <title>Thalassotalea loyana LMG 22536T draft genome sequence.</title>
        <authorList>
            <person name="Sawabe T."/>
        </authorList>
    </citation>
    <scope>NUCLEOTIDE SEQUENCE [LARGE SCALE GENOMIC DNA]</scope>
    <source>
        <strain evidence="2 3">LMG 22536</strain>
    </source>
</reference>
<feature type="chain" id="PRO_5045710084" description="DUF4426 domain-containing protein" evidence="1">
    <location>
        <begin position="23"/>
        <end position="147"/>
    </location>
</feature>
<evidence type="ECO:0000256" key="1">
    <source>
        <dbReference type="SAM" id="SignalP"/>
    </source>
</evidence>
<dbReference type="Proteomes" id="UP001157134">
    <property type="component" value="Unassembled WGS sequence"/>
</dbReference>
<evidence type="ECO:0000313" key="2">
    <source>
        <dbReference type="EMBL" id="GLX84512.1"/>
    </source>
</evidence>
<comment type="caution">
    <text evidence="2">The sequence shown here is derived from an EMBL/GenBank/DDBJ whole genome shotgun (WGS) entry which is preliminary data.</text>
</comment>
<keyword evidence="1" id="KW-0732">Signal</keyword>
<proteinExistence type="predicted"/>
<name>A0ABQ6HCN6_9GAMM</name>
<feature type="signal peptide" evidence="1">
    <location>
        <begin position="1"/>
        <end position="22"/>
    </location>
</feature>
<evidence type="ECO:0000313" key="3">
    <source>
        <dbReference type="Proteomes" id="UP001157134"/>
    </source>
</evidence>
<sequence length="147" mass="16464">MKYLVLISILVLSGCSSTPKEAADLGITPVMNLIAQTEEQAPSSVKGTFELSIKGAGRQQGVIYLNTEHDYRDRRNISVAIHPNVIKAFTSRYGTSPDEYFIDKTIEVTGKAKRVTIYFISNGKRTDKYYFQTHIRVTSVDQIKVLS</sequence>
<gene>
    <name evidence="2" type="ORF">tloyanaT_07640</name>
</gene>
<keyword evidence="3" id="KW-1185">Reference proteome</keyword>
<accession>A0ABQ6HCN6</accession>